<evidence type="ECO:0000259" key="9">
    <source>
        <dbReference type="PROSITE" id="PS50850"/>
    </source>
</evidence>
<keyword evidence="6 8" id="KW-0472">Membrane</keyword>
<reference evidence="10 11" key="1">
    <citation type="journal article" date="2020" name="Microbiol. Resour. Announc.">
        <title>Draft Genome Sequence of a Cladosporium Species Isolated from the Mesophotic Ascidian Didemnum maculosum.</title>
        <authorList>
            <person name="Gioti A."/>
            <person name="Siaperas R."/>
            <person name="Nikolaivits E."/>
            <person name="Le Goff G."/>
            <person name="Ouazzani J."/>
            <person name="Kotoulas G."/>
            <person name="Topakas E."/>
        </authorList>
    </citation>
    <scope>NUCLEOTIDE SEQUENCE [LARGE SCALE GENOMIC DNA]</scope>
    <source>
        <strain evidence="10 11">TM138-S3</strain>
    </source>
</reference>
<dbReference type="GeneID" id="96008126"/>
<keyword evidence="5 8" id="KW-1133">Transmembrane helix</keyword>
<organism evidence="10 11">
    <name type="scientific">Cladosporium halotolerans</name>
    <dbReference type="NCBI Taxonomy" id="1052096"/>
    <lineage>
        <taxon>Eukaryota</taxon>
        <taxon>Fungi</taxon>
        <taxon>Dikarya</taxon>
        <taxon>Ascomycota</taxon>
        <taxon>Pezizomycotina</taxon>
        <taxon>Dothideomycetes</taxon>
        <taxon>Dothideomycetidae</taxon>
        <taxon>Cladosporiales</taxon>
        <taxon>Cladosporiaceae</taxon>
        <taxon>Cladosporium</taxon>
    </lineage>
</organism>
<dbReference type="PANTHER" id="PTHR23501:SF12">
    <property type="entry name" value="MAJOR FACILITATOR SUPERFAMILY (MFS) PROFILE DOMAIN-CONTAINING PROTEIN-RELATED"/>
    <property type="match status" value="1"/>
</dbReference>
<feature type="transmembrane region" description="Helical" evidence="8">
    <location>
        <begin position="417"/>
        <end position="440"/>
    </location>
</feature>
<evidence type="ECO:0000256" key="4">
    <source>
        <dbReference type="ARBA" id="ARBA00022692"/>
    </source>
</evidence>
<keyword evidence="11" id="KW-1185">Reference proteome</keyword>
<sequence length="550" mass="58621">MTEQAPAQSTASSSLDGSNTPKENKESADVEIAKDEETAPPPSPRNIHGFRWILAVVAVVSSILLYATDNTIVATIQPSIIEDLGDQDLLPWVSVGYMIGGLVFALPSGKIFGLFDTKSLYLICGVIFCIGSALCGAAPNMACMIVGRIVAGIGGNGMYVGVLTLLSVTTTDKERPTYLSLIGMAYGIGSIIGPLIGGAFATHATWRWGFYINLVVLAAFAPVYIFIMPTFQPRPSMTIIEKLKIYDNLGTLLSVAALFCGTMAVNFGGTLYAWKSGQIIALFVVSGVLFIAFGLQQTFKFMTSFEGRILPVQLIPQKEPFLLFVLMAANNCASMIGMYYIPLIFQFIGGAGALNAGIRLLPFIIATTVFIALQGALLPAYPLYKPWYLIGAVCILIGGVLFEQVDTSTSDAYLYGVQVLLGVGVGCYLQAGFAVILGVIEMKDMAYGVTFILFAQLLGITIGLSVGGAVFTNTALRNLRPLLPDVPEGQLQEALSGAAGGFLKTLDEQTRMAILNVITVAINRAFILCITAGAISIVASLLLNNKRMRT</sequence>
<feature type="transmembrane region" description="Helical" evidence="8">
    <location>
        <begin position="387"/>
        <end position="405"/>
    </location>
</feature>
<evidence type="ECO:0000256" key="2">
    <source>
        <dbReference type="ARBA" id="ARBA00007520"/>
    </source>
</evidence>
<feature type="transmembrane region" description="Helical" evidence="8">
    <location>
        <begin position="52"/>
        <end position="69"/>
    </location>
</feature>
<feature type="transmembrane region" description="Helical" evidence="8">
    <location>
        <begin position="447"/>
        <end position="471"/>
    </location>
</feature>
<comment type="subcellular location">
    <subcellularLocation>
        <location evidence="1">Membrane</location>
        <topology evidence="1">Multi-pass membrane protein</topology>
    </subcellularLocation>
</comment>
<feature type="compositionally biased region" description="Polar residues" evidence="7">
    <location>
        <begin position="1"/>
        <end position="21"/>
    </location>
</feature>
<feature type="transmembrane region" description="Helical" evidence="8">
    <location>
        <begin position="320"/>
        <end position="341"/>
    </location>
</feature>
<evidence type="ECO:0000313" key="10">
    <source>
        <dbReference type="EMBL" id="KAL1584815.1"/>
    </source>
</evidence>
<dbReference type="PROSITE" id="PS50850">
    <property type="entry name" value="MFS"/>
    <property type="match status" value="1"/>
</dbReference>
<dbReference type="GO" id="GO:0005886">
    <property type="term" value="C:plasma membrane"/>
    <property type="evidence" value="ECO:0007669"/>
    <property type="project" value="TreeGrafter"/>
</dbReference>
<dbReference type="PANTHER" id="PTHR23501">
    <property type="entry name" value="MAJOR FACILITATOR SUPERFAMILY"/>
    <property type="match status" value="1"/>
</dbReference>
<protein>
    <recommendedName>
        <fullName evidence="9">Major facilitator superfamily (MFS) profile domain-containing protein</fullName>
    </recommendedName>
</protein>
<feature type="domain" description="Major facilitator superfamily (MFS) profile" evidence="9">
    <location>
        <begin position="55"/>
        <end position="548"/>
    </location>
</feature>
<feature type="transmembrane region" description="Helical" evidence="8">
    <location>
        <begin position="178"/>
        <end position="202"/>
    </location>
</feature>
<feature type="transmembrane region" description="Helical" evidence="8">
    <location>
        <begin position="249"/>
        <end position="273"/>
    </location>
</feature>
<dbReference type="GO" id="GO:0022857">
    <property type="term" value="F:transmembrane transporter activity"/>
    <property type="evidence" value="ECO:0007669"/>
    <property type="project" value="InterPro"/>
</dbReference>
<feature type="transmembrane region" description="Helical" evidence="8">
    <location>
        <begin position="145"/>
        <end position="166"/>
    </location>
</feature>
<proteinExistence type="inferred from homology"/>
<dbReference type="Proteomes" id="UP000803884">
    <property type="component" value="Unassembled WGS sequence"/>
</dbReference>
<evidence type="ECO:0000256" key="3">
    <source>
        <dbReference type="ARBA" id="ARBA00022448"/>
    </source>
</evidence>
<dbReference type="Pfam" id="PF07690">
    <property type="entry name" value="MFS_1"/>
    <property type="match status" value="1"/>
</dbReference>
<accession>A0AB34KNC3</accession>
<dbReference type="InterPro" id="IPR020846">
    <property type="entry name" value="MFS_dom"/>
</dbReference>
<feature type="compositionally biased region" description="Basic and acidic residues" evidence="7">
    <location>
        <begin position="22"/>
        <end position="37"/>
    </location>
</feature>
<dbReference type="InterPro" id="IPR036259">
    <property type="entry name" value="MFS_trans_sf"/>
</dbReference>
<feature type="transmembrane region" description="Helical" evidence="8">
    <location>
        <begin position="89"/>
        <end position="107"/>
    </location>
</feature>
<feature type="transmembrane region" description="Helical" evidence="8">
    <location>
        <begin position="208"/>
        <end position="228"/>
    </location>
</feature>
<evidence type="ECO:0000256" key="8">
    <source>
        <dbReference type="SAM" id="Phobius"/>
    </source>
</evidence>
<evidence type="ECO:0000256" key="6">
    <source>
        <dbReference type="ARBA" id="ARBA00023136"/>
    </source>
</evidence>
<keyword evidence="4 8" id="KW-0812">Transmembrane</keyword>
<dbReference type="InterPro" id="IPR011701">
    <property type="entry name" value="MFS"/>
</dbReference>
<feature type="transmembrane region" description="Helical" evidence="8">
    <location>
        <begin position="119"/>
        <end position="139"/>
    </location>
</feature>
<dbReference type="AlphaFoldDB" id="A0AB34KNC3"/>
<feature type="region of interest" description="Disordered" evidence="7">
    <location>
        <begin position="1"/>
        <end position="43"/>
    </location>
</feature>
<gene>
    <name evidence="10" type="ORF">WHR41_06683</name>
</gene>
<comment type="similarity">
    <text evidence="2">Belongs to the major facilitator superfamily. TCR/Tet family.</text>
</comment>
<dbReference type="EMBL" id="JAAQHG020000023">
    <property type="protein sequence ID" value="KAL1584815.1"/>
    <property type="molecule type" value="Genomic_DNA"/>
</dbReference>
<feature type="transmembrane region" description="Helical" evidence="8">
    <location>
        <begin position="279"/>
        <end position="299"/>
    </location>
</feature>
<evidence type="ECO:0000256" key="7">
    <source>
        <dbReference type="SAM" id="MobiDB-lite"/>
    </source>
</evidence>
<comment type="caution">
    <text evidence="10">The sequence shown here is derived from an EMBL/GenBank/DDBJ whole genome shotgun (WGS) entry which is preliminary data.</text>
</comment>
<feature type="transmembrane region" description="Helical" evidence="8">
    <location>
        <begin position="513"/>
        <end position="543"/>
    </location>
</feature>
<evidence type="ECO:0000256" key="5">
    <source>
        <dbReference type="ARBA" id="ARBA00022989"/>
    </source>
</evidence>
<dbReference type="RefSeq" id="XP_069227921.1">
    <property type="nucleotide sequence ID" value="XM_069375288.1"/>
</dbReference>
<keyword evidence="3" id="KW-0813">Transport</keyword>
<dbReference type="SUPFAM" id="SSF103473">
    <property type="entry name" value="MFS general substrate transporter"/>
    <property type="match status" value="1"/>
</dbReference>
<name>A0AB34KNC3_9PEZI</name>
<evidence type="ECO:0000256" key="1">
    <source>
        <dbReference type="ARBA" id="ARBA00004141"/>
    </source>
</evidence>
<evidence type="ECO:0000313" key="11">
    <source>
        <dbReference type="Proteomes" id="UP000803884"/>
    </source>
</evidence>
<dbReference type="Gene3D" id="1.20.1250.20">
    <property type="entry name" value="MFS general substrate transporter like domains"/>
    <property type="match status" value="1"/>
</dbReference>
<feature type="transmembrane region" description="Helical" evidence="8">
    <location>
        <begin position="361"/>
        <end position="380"/>
    </location>
</feature>